<dbReference type="Gene3D" id="3.90.75.20">
    <property type="match status" value="1"/>
</dbReference>
<feature type="domain" description="HNH nuclease" evidence="1">
    <location>
        <begin position="78"/>
        <end position="121"/>
    </location>
</feature>
<protein>
    <recommendedName>
        <fullName evidence="1">HNH nuclease domain-containing protein</fullName>
    </recommendedName>
</protein>
<accession>A0A3Q8C334</accession>
<evidence type="ECO:0000259" key="1">
    <source>
        <dbReference type="Pfam" id="PF13392"/>
    </source>
</evidence>
<dbReference type="Proteomes" id="UP000273986">
    <property type="component" value="Segment"/>
</dbReference>
<organism evidence="2 3">
    <name type="scientific">Klebsiella phage 1611E-K2-1</name>
    <dbReference type="NCBI Taxonomy" id="2047786"/>
    <lineage>
        <taxon>Viruses</taxon>
        <taxon>Duplodnaviria</taxon>
        <taxon>Heunggongvirae</taxon>
        <taxon>Uroviricota</taxon>
        <taxon>Caudoviricetes</taxon>
        <taxon>Jameshumphriesvirinae</taxon>
        <taxon>Bimevirus</taxon>
        <taxon>Bimevirus bv1611EK21</taxon>
    </lineage>
</organism>
<dbReference type="InterPro" id="IPR044925">
    <property type="entry name" value="His-Me_finger_sf"/>
</dbReference>
<proteinExistence type="predicted"/>
<dbReference type="InterPro" id="IPR003615">
    <property type="entry name" value="HNH_nuc"/>
</dbReference>
<evidence type="ECO:0000313" key="2">
    <source>
        <dbReference type="EMBL" id="ATS92557.1"/>
    </source>
</evidence>
<dbReference type="SUPFAM" id="SSF54060">
    <property type="entry name" value="His-Me finger endonucleases"/>
    <property type="match status" value="1"/>
</dbReference>
<sequence length="193" mass="22538">MEGQMTEKELYELTRLTLTYNPTTGLFTHNIRPRSMFTSDRDWKKWNTRYAGKEAGSTKKNHWNGKYYKHIVLLDKDYMFHRIVWLYVYGVLPEVIDHVNGDPTDNRLCNLRNATPLENSRNMRRRKNNATGIPGVIMHCQNGRYVAQIGIMGKTKHLGITPDFFEACCLRKSAENRYGFNENHGSNRFISSN</sequence>
<gene>
    <name evidence="2" type="ORF">1611EK21_6</name>
</gene>
<dbReference type="EMBL" id="MG197810">
    <property type="protein sequence ID" value="ATS92557.1"/>
    <property type="molecule type" value="Genomic_DNA"/>
</dbReference>
<evidence type="ECO:0000313" key="3">
    <source>
        <dbReference type="Proteomes" id="UP000273986"/>
    </source>
</evidence>
<dbReference type="Pfam" id="PF13392">
    <property type="entry name" value="HNH_3"/>
    <property type="match status" value="1"/>
</dbReference>
<reference evidence="2 3" key="1">
    <citation type="submission" date="2017-10" db="EMBL/GenBank/DDBJ databases">
        <title>Development of Klebsiella pneumoniae capsule polysaccharide-conjugated vaccines using phage depolymerase.</title>
        <authorList>
            <person name="Lin T.-L."/>
            <person name="Yang F.-L."/>
            <person name="Wu C.-Y."/>
            <person name="Wu S.-H."/>
            <person name="Wang J.-T."/>
        </authorList>
    </citation>
    <scope>NUCLEOTIDE SEQUENCE [LARGE SCALE GENOMIC DNA]</scope>
</reference>
<name>A0A3Q8C334_9CAUD</name>
<keyword evidence="3" id="KW-1185">Reference proteome</keyword>